<evidence type="ECO:0000256" key="2">
    <source>
        <dbReference type="ARBA" id="ARBA00012955"/>
    </source>
</evidence>
<gene>
    <name evidence="9" type="ORF">ABEB36_011741</name>
</gene>
<dbReference type="FunFam" id="3.40.50.300:FF:000315">
    <property type="entry name" value="Adenylate kinase 1"/>
    <property type="match status" value="1"/>
</dbReference>
<dbReference type="SUPFAM" id="SSF52540">
    <property type="entry name" value="P-loop containing nucleoside triphosphate hydrolases"/>
    <property type="match status" value="1"/>
</dbReference>
<protein>
    <recommendedName>
        <fullName evidence="2">adenylate kinase</fullName>
        <ecNumber evidence="2">2.7.4.3</ecNumber>
    </recommendedName>
</protein>
<keyword evidence="6 8" id="KW-0418">Kinase</keyword>
<dbReference type="GO" id="GO:0005524">
    <property type="term" value="F:ATP binding"/>
    <property type="evidence" value="ECO:0007669"/>
    <property type="project" value="UniProtKB-KW"/>
</dbReference>
<dbReference type="GO" id="GO:0005737">
    <property type="term" value="C:cytoplasm"/>
    <property type="evidence" value="ECO:0007669"/>
    <property type="project" value="UniProtKB-SubCell"/>
</dbReference>
<dbReference type="EC" id="2.7.4.3" evidence="2"/>
<dbReference type="InterPro" id="IPR000850">
    <property type="entry name" value="Adenylat/UMP-CMP_kin"/>
</dbReference>
<keyword evidence="4 8" id="KW-0808">Transferase</keyword>
<reference evidence="9 10" key="1">
    <citation type="submission" date="2024-05" db="EMBL/GenBank/DDBJ databases">
        <title>Genetic variation in Jamaican populations of the coffee berry borer (Hypothenemus hampei).</title>
        <authorList>
            <person name="Errbii M."/>
            <person name="Myrie A."/>
        </authorList>
    </citation>
    <scope>NUCLEOTIDE SEQUENCE [LARGE SCALE GENOMIC DNA]</scope>
    <source>
        <strain evidence="9">JA-Hopewell-2020-01-JO</strain>
        <tissue evidence="9">Whole body</tissue>
    </source>
</reference>
<evidence type="ECO:0000256" key="7">
    <source>
        <dbReference type="ARBA" id="ARBA00022840"/>
    </source>
</evidence>
<evidence type="ECO:0000256" key="4">
    <source>
        <dbReference type="ARBA" id="ARBA00022679"/>
    </source>
</evidence>
<evidence type="ECO:0000256" key="6">
    <source>
        <dbReference type="ARBA" id="ARBA00022777"/>
    </source>
</evidence>
<comment type="subcellular location">
    <subcellularLocation>
        <location evidence="1">Cytoplasm</location>
    </subcellularLocation>
</comment>
<dbReference type="InterPro" id="IPR027417">
    <property type="entry name" value="P-loop_NTPase"/>
</dbReference>
<dbReference type="CDD" id="cd01428">
    <property type="entry name" value="ADK"/>
    <property type="match status" value="1"/>
</dbReference>
<organism evidence="9 10">
    <name type="scientific">Hypothenemus hampei</name>
    <name type="common">Coffee berry borer</name>
    <dbReference type="NCBI Taxonomy" id="57062"/>
    <lineage>
        <taxon>Eukaryota</taxon>
        <taxon>Metazoa</taxon>
        <taxon>Ecdysozoa</taxon>
        <taxon>Arthropoda</taxon>
        <taxon>Hexapoda</taxon>
        <taxon>Insecta</taxon>
        <taxon>Pterygota</taxon>
        <taxon>Neoptera</taxon>
        <taxon>Endopterygota</taxon>
        <taxon>Coleoptera</taxon>
        <taxon>Polyphaga</taxon>
        <taxon>Cucujiformia</taxon>
        <taxon>Curculionidae</taxon>
        <taxon>Scolytinae</taxon>
        <taxon>Hypothenemus</taxon>
    </lineage>
</organism>
<dbReference type="PROSITE" id="PS00113">
    <property type="entry name" value="ADENYLATE_KINASE"/>
    <property type="match status" value="1"/>
</dbReference>
<dbReference type="Proteomes" id="UP001566132">
    <property type="component" value="Unassembled WGS sequence"/>
</dbReference>
<comment type="caution">
    <text evidence="9">The sequence shown here is derived from an EMBL/GenBank/DDBJ whole genome shotgun (WGS) entry which is preliminary data.</text>
</comment>
<sequence length="198" mass="22012">MGPNNAPQINVPIIWILGGPGSGKGTQCDRIVAKYGFTHLSSGDLLRNEVSSGSSRGKELNAIMERGELVPLEVVLDLLREAILSALPTTRGYLIDGYPREKEQGILFEQTIAPVNLVIFYDASEDTLVERLLGRARTSGRADDNEDTIKKRLKTFNTHNDQVVQQYVSKLKKIEAERTTDEIFAETSKYIDELLASF</sequence>
<keyword evidence="5" id="KW-0547">Nucleotide-binding</keyword>
<evidence type="ECO:0000256" key="1">
    <source>
        <dbReference type="ARBA" id="ARBA00004496"/>
    </source>
</evidence>
<dbReference type="HAMAP" id="MF_00235">
    <property type="entry name" value="Adenylate_kinase_Adk"/>
    <property type="match status" value="1"/>
</dbReference>
<keyword evidence="10" id="KW-1185">Reference proteome</keyword>
<dbReference type="Gene3D" id="3.40.50.300">
    <property type="entry name" value="P-loop containing nucleotide triphosphate hydrolases"/>
    <property type="match status" value="1"/>
</dbReference>
<name>A0ABD1E8U8_HYPHA</name>
<evidence type="ECO:0000313" key="10">
    <source>
        <dbReference type="Proteomes" id="UP001566132"/>
    </source>
</evidence>
<dbReference type="InterPro" id="IPR033690">
    <property type="entry name" value="Adenylat_kinase_CS"/>
</dbReference>
<evidence type="ECO:0000256" key="5">
    <source>
        <dbReference type="ARBA" id="ARBA00022741"/>
    </source>
</evidence>
<dbReference type="AlphaFoldDB" id="A0ABD1E8U8"/>
<dbReference type="PANTHER" id="PTHR23359">
    <property type="entry name" value="NUCLEOTIDE KINASE"/>
    <property type="match status" value="1"/>
</dbReference>
<evidence type="ECO:0000256" key="8">
    <source>
        <dbReference type="RuleBase" id="RU003330"/>
    </source>
</evidence>
<dbReference type="GO" id="GO:0004017">
    <property type="term" value="F:AMP kinase activity"/>
    <property type="evidence" value="ECO:0007669"/>
    <property type="project" value="UniProtKB-EC"/>
</dbReference>
<dbReference type="Pfam" id="PF00406">
    <property type="entry name" value="ADK"/>
    <property type="match status" value="1"/>
</dbReference>
<comment type="similarity">
    <text evidence="8">Belongs to the adenylate kinase family.</text>
</comment>
<accession>A0ABD1E8U8</accession>
<proteinExistence type="inferred from homology"/>
<evidence type="ECO:0000256" key="3">
    <source>
        <dbReference type="ARBA" id="ARBA00022490"/>
    </source>
</evidence>
<dbReference type="EMBL" id="JBDJPC010000009">
    <property type="protein sequence ID" value="KAL1491091.1"/>
    <property type="molecule type" value="Genomic_DNA"/>
</dbReference>
<keyword evidence="3" id="KW-0963">Cytoplasm</keyword>
<dbReference type="PRINTS" id="PR00094">
    <property type="entry name" value="ADENYLTKNASE"/>
</dbReference>
<evidence type="ECO:0000313" key="9">
    <source>
        <dbReference type="EMBL" id="KAL1491091.1"/>
    </source>
</evidence>
<keyword evidence="7" id="KW-0067">ATP-binding</keyword>